<dbReference type="AlphaFoldDB" id="A0A0A3JDF2"/>
<reference evidence="1 2" key="1">
    <citation type="submission" date="2014-02" db="EMBL/GenBank/DDBJ databases">
        <title>Draft genome sequence of Lysinibacillus odysseyi NBRC 100172.</title>
        <authorList>
            <person name="Zhang F."/>
            <person name="Wang G."/>
            <person name="Zhang L."/>
        </authorList>
    </citation>
    <scope>NUCLEOTIDE SEQUENCE [LARGE SCALE GENOMIC DNA]</scope>
    <source>
        <strain evidence="1 2">NBRC 100172</strain>
    </source>
</reference>
<evidence type="ECO:0000313" key="1">
    <source>
        <dbReference type="EMBL" id="KGR85062.1"/>
    </source>
</evidence>
<name>A0A0A3JDF2_9BACI</name>
<dbReference type="EMBL" id="JPVP01000055">
    <property type="protein sequence ID" value="KGR85062.1"/>
    <property type="molecule type" value="Genomic_DNA"/>
</dbReference>
<accession>A0A0A3JDF2</accession>
<dbReference type="eggNOG" id="ENOG5030CGD">
    <property type="taxonomic scope" value="Bacteria"/>
</dbReference>
<dbReference type="OrthoDB" id="2454533at2"/>
<dbReference type="Proteomes" id="UP000030437">
    <property type="component" value="Unassembled WGS sequence"/>
</dbReference>
<keyword evidence="2" id="KW-1185">Reference proteome</keyword>
<comment type="caution">
    <text evidence="1">The sequence shown here is derived from an EMBL/GenBank/DDBJ whole genome shotgun (WGS) entry which is preliminary data.</text>
</comment>
<sequence length="169" mass="19281">MVELNRILLILGLLLLVACSNTEVKYDGNPLKIAVIGDIPELNNKKIHFEPLSLDEFGVNTVQISTNFDAVMITPVIFEEASNDRFVEVYNSSKIPIIFFDSEKRNLPFTNGGLTYETARWESLNNGSHTTMYLSDIGANREAVWYFYLKDEKGLDTLYKEIFQMVETL</sequence>
<dbReference type="PROSITE" id="PS51257">
    <property type="entry name" value="PROKAR_LIPOPROTEIN"/>
    <property type="match status" value="1"/>
</dbReference>
<proteinExistence type="predicted"/>
<protein>
    <submittedName>
        <fullName evidence="1">Amino acid oxidase</fullName>
    </submittedName>
</protein>
<evidence type="ECO:0000313" key="2">
    <source>
        <dbReference type="Proteomes" id="UP000030437"/>
    </source>
</evidence>
<organism evidence="1 2">
    <name type="scientific">Lysinibacillus odysseyi 34hs-1 = NBRC 100172</name>
    <dbReference type="NCBI Taxonomy" id="1220589"/>
    <lineage>
        <taxon>Bacteria</taxon>
        <taxon>Bacillati</taxon>
        <taxon>Bacillota</taxon>
        <taxon>Bacilli</taxon>
        <taxon>Bacillales</taxon>
        <taxon>Bacillaceae</taxon>
        <taxon>Lysinibacillus</taxon>
    </lineage>
</organism>
<gene>
    <name evidence="1" type="ORF">CD32_11500</name>
</gene>